<dbReference type="InterPro" id="IPR036938">
    <property type="entry name" value="PAP2/HPO_sf"/>
</dbReference>
<dbReference type="InterPro" id="IPR016119">
    <property type="entry name" value="Br/Cl_peroxidase_C"/>
</dbReference>
<dbReference type="EMBL" id="JACXAA010000001">
    <property type="protein sequence ID" value="MBD2751404.1"/>
    <property type="molecule type" value="Genomic_DNA"/>
</dbReference>
<dbReference type="RefSeq" id="WP_191037051.1">
    <property type="nucleotide sequence ID" value="NZ_JACXAA010000001.1"/>
</dbReference>
<dbReference type="SUPFAM" id="SSF48317">
    <property type="entry name" value="Acid phosphatase/Vanadium-dependent haloperoxidase"/>
    <property type="match status" value="1"/>
</dbReference>
<dbReference type="Gene3D" id="1.10.606.10">
    <property type="entry name" value="Vanadium-containing Chloroperoxidase, domain 2"/>
    <property type="match status" value="1"/>
</dbReference>
<evidence type="ECO:0000313" key="3">
    <source>
        <dbReference type="EMBL" id="MBD2751404.1"/>
    </source>
</evidence>
<keyword evidence="1" id="KW-0732">Signal</keyword>
<dbReference type="CDD" id="cd03380">
    <property type="entry name" value="PAP2_like_1"/>
    <property type="match status" value="1"/>
</dbReference>
<feature type="chain" id="PRO_5037736539" evidence="1">
    <location>
        <begin position="22"/>
        <end position="503"/>
    </location>
</feature>
<dbReference type="AlphaFoldDB" id="A0A927GBA8"/>
<dbReference type="PROSITE" id="PS51257">
    <property type="entry name" value="PROKAR_LIPOPROTEIN"/>
    <property type="match status" value="1"/>
</dbReference>
<protein>
    <submittedName>
        <fullName evidence="3">Phosphatase PAP2 family protein</fullName>
    </submittedName>
</protein>
<reference evidence="3" key="1">
    <citation type="submission" date="2020-09" db="EMBL/GenBank/DDBJ databases">
        <authorList>
            <person name="Kim M.K."/>
        </authorList>
    </citation>
    <scope>NUCLEOTIDE SEQUENCE</scope>
    <source>
        <strain evidence="3">BT704</strain>
    </source>
</reference>
<sequence length="503" mass="54721">MKTLFSAIILSSLFLSVVACKEPTIDEGILPLVSAATVDADGGAWRTIVLKSATDINVPQPAATTSDTYQRELTGIKNGLLSINPEQNTAVTYWADGGVRRWNQIARQLVAKYNLLPNYLTPTSGTLSSTDPANPMASPTFAARVYALLSVAQYDALVVAWRAKYQYNRPSLETQGVISRVPVLNVPSYPSEDAAIAEASYQLLAYVFPNETAWLKTKAAEHKQSRLWAGACVPSDVKAGEDLAATVAATVIDRAKNDRFSAAHDPNNTWQTGLAKSTYDVRWTSLENPVLAPMLPLGGRVRTWYDSTAVLQAKPSLPPATTSAEFQKALGEVRDMANTRTREQWRIASYWDDGIATYGLSGHWNFLAEGLIRDARQNELRSARTYALLNRAMQDGATASWSAIYTYFVPRPSQMDASIKTATTIPNYPTYVSDHATIASAASTVLAYIFPDQATQLNAQGIEAGISRLYSGVNYRFDIEAGANWGNRIGQLAVDGAKTDGAK</sequence>
<keyword evidence="4" id="KW-1185">Reference proteome</keyword>
<feature type="domain" description="Phosphatidic acid phosphatase type 2/haloperoxidase" evidence="2">
    <location>
        <begin position="405"/>
        <end position="491"/>
    </location>
</feature>
<accession>A0A927GBA8</accession>
<proteinExistence type="predicted"/>
<dbReference type="Pfam" id="PF01569">
    <property type="entry name" value="PAP2"/>
    <property type="match status" value="1"/>
</dbReference>
<evidence type="ECO:0000256" key="1">
    <source>
        <dbReference type="SAM" id="SignalP"/>
    </source>
</evidence>
<dbReference type="InterPro" id="IPR000326">
    <property type="entry name" value="PAP2/HPO"/>
</dbReference>
<organism evidence="3 4">
    <name type="scientific">Spirosoma validum</name>
    <dbReference type="NCBI Taxonomy" id="2771355"/>
    <lineage>
        <taxon>Bacteria</taxon>
        <taxon>Pseudomonadati</taxon>
        <taxon>Bacteroidota</taxon>
        <taxon>Cytophagia</taxon>
        <taxon>Cytophagales</taxon>
        <taxon>Cytophagaceae</taxon>
        <taxon>Spirosoma</taxon>
    </lineage>
</organism>
<name>A0A927GBA8_9BACT</name>
<dbReference type="Gene3D" id="1.10.606.20">
    <property type="match status" value="1"/>
</dbReference>
<dbReference type="PANTHER" id="PTHR34599:SF1">
    <property type="entry name" value="PHOSPHATIDIC ACID PHOSPHATASE TYPE 2_HALOPEROXIDASE DOMAIN-CONTAINING PROTEIN"/>
    <property type="match status" value="1"/>
</dbReference>
<comment type="caution">
    <text evidence="3">The sequence shown here is derived from an EMBL/GenBank/DDBJ whole genome shotgun (WGS) entry which is preliminary data.</text>
</comment>
<dbReference type="InterPro" id="IPR052559">
    <property type="entry name" value="V-haloperoxidase"/>
</dbReference>
<feature type="signal peptide" evidence="1">
    <location>
        <begin position="1"/>
        <end position="21"/>
    </location>
</feature>
<dbReference type="PANTHER" id="PTHR34599">
    <property type="entry name" value="PEROXIDASE-RELATED"/>
    <property type="match status" value="1"/>
</dbReference>
<gene>
    <name evidence="3" type="ORF">IC230_00760</name>
</gene>
<dbReference type="Proteomes" id="UP000653797">
    <property type="component" value="Unassembled WGS sequence"/>
</dbReference>
<dbReference type="GO" id="GO:0004601">
    <property type="term" value="F:peroxidase activity"/>
    <property type="evidence" value="ECO:0007669"/>
    <property type="project" value="InterPro"/>
</dbReference>
<evidence type="ECO:0000313" key="4">
    <source>
        <dbReference type="Proteomes" id="UP000653797"/>
    </source>
</evidence>
<evidence type="ECO:0000259" key="2">
    <source>
        <dbReference type="Pfam" id="PF01569"/>
    </source>
</evidence>